<evidence type="ECO:0008006" key="3">
    <source>
        <dbReference type="Google" id="ProtNLM"/>
    </source>
</evidence>
<comment type="caution">
    <text evidence="1">The sequence shown here is derived from an EMBL/GenBank/DDBJ whole genome shotgun (WGS) entry which is preliminary data.</text>
</comment>
<proteinExistence type="predicted"/>
<accession>N8QA20</accession>
<gene>
    <name evidence="1" type="ORF">F994_01075</name>
</gene>
<dbReference type="AlphaFoldDB" id="N8QA20"/>
<sequence>MMNKLNLMVKIGVTFVIYLILAGCVTQPQKKYLNTDVKGIFEPIKQGEKLYPVVLSVSFNTGNTFPYLLVESLSEKTEILGKNKIYSINVINNHASSSTFVYSGKLPAGEYRLTELSTLNSGGGVPDYRYISLSNKNEVGLVSNFKVEENTTTDLGRIILTHANDKYFISRAENIPSNKSLVTKLGKNYLEAIYKDRIFTGWEQPLTRQEKHFGNIEKILPFGMNCIKEKKDNVILAASKIGSVFYLPLENKVKNSKIIQTKDGLNLHCITVKENSDFDFLAYGEMNALYKYQKVNDVLTPIDTGNLPIGIVVSVVGDEKNGWFIAHLVDKKVTIYRSDRLEKGDWKPMVTKDTYHNPLINGFWMWEDDKGFDYAEMFGSINRFDYATKKWTENRVPNDANITKLVINPDQSFSLITSMKSGLAGVFANQFNSKDHGVTWQKIDSPFKVNMWPIQYSKQGDRYVVATAFSPKTLALTEDMGKTWQKHQIMPYSSIVVLNSGALLNIRSTVNYATVTLSEDKGKTWSGIYNSYNKALENLEKSSPKR</sequence>
<protein>
    <recommendedName>
        <fullName evidence="3">Sialidase domain-containing protein</fullName>
    </recommendedName>
</protein>
<dbReference type="HOGENOM" id="CLU_503121_0_0_6"/>
<dbReference type="EMBL" id="APOH01000011">
    <property type="protein sequence ID" value="ENU20028.1"/>
    <property type="molecule type" value="Genomic_DNA"/>
</dbReference>
<dbReference type="SUPFAM" id="SSF50978">
    <property type="entry name" value="WD40 repeat-like"/>
    <property type="match status" value="1"/>
</dbReference>
<reference evidence="1 2" key="1">
    <citation type="submission" date="2013-02" db="EMBL/GenBank/DDBJ databases">
        <title>The Genome Sequence of Acinetobacter sp. ANC 3994.</title>
        <authorList>
            <consortium name="The Broad Institute Genome Sequencing Platform"/>
            <consortium name="The Broad Institute Genome Sequencing Center for Infectious Disease"/>
            <person name="Cerqueira G."/>
            <person name="Feldgarden M."/>
            <person name="Courvalin P."/>
            <person name="Perichon B."/>
            <person name="Grillot-Courvalin C."/>
            <person name="Clermont D."/>
            <person name="Rocha E."/>
            <person name="Yoon E.-J."/>
            <person name="Nemec A."/>
            <person name="Walker B."/>
            <person name="Young S.K."/>
            <person name="Zeng Q."/>
            <person name="Gargeya S."/>
            <person name="Fitzgerald M."/>
            <person name="Haas B."/>
            <person name="Abouelleil A."/>
            <person name="Alvarado L."/>
            <person name="Arachchi H.M."/>
            <person name="Berlin A.M."/>
            <person name="Chapman S.B."/>
            <person name="Dewar J."/>
            <person name="Goldberg J."/>
            <person name="Griggs A."/>
            <person name="Gujja S."/>
            <person name="Hansen M."/>
            <person name="Howarth C."/>
            <person name="Imamovic A."/>
            <person name="Larimer J."/>
            <person name="McCowan C."/>
            <person name="Murphy C."/>
            <person name="Neiman D."/>
            <person name="Pearson M."/>
            <person name="Priest M."/>
            <person name="Roberts A."/>
            <person name="Saif S."/>
            <person name="Shea T."/>
            <person name="Sisk P."/>
            <person name="Sykes S."/>
            <person name="Wortman J."/>
            <person name="Nusbaum C."/>
            <person name="Birren B."/>
        </authorList>
    </citation>
    <scope>NUCLEOTIDE SEQUENCE [LARGE SCALE GENOMIC DNA]</scope>
    <source>
        <strain evidence="1 2">ANC 3994</strain>
    </source>
</reference>
<dbReference type="PATRIC" id="fig|1217715.3.peg.1039"/>
<dbReference type="InterPro" id="IPR036278">
    <property type="entry name" value="Sialidase_sf"/>
</dbReference>
<dbReference type="CDD" id="cd15482">
    <property type="entry name" value="Sialidase_non-viral"/>
    <property type="match status" value="1"/>
</dbReference>
<dbReference type="PROSITE" id="PS51257">
    <property type="entry name" value="PROKAR_LIPOPROTEIN"/>
    <property type="match status" value="1"/>
</dbReference>
<dbReference type="SUPFAM" id="SSF50939">
    <property type="entry name" value="Sialidases"/>
    <property type="match status" value="1"/>
</dbReference>
<evidence type="ECO:0000313" key="1">
    <source>
        <dbReference type="EMBL" id="ENU20028.1"/>
    </source>
</evidence>
<organism evidence="1 2">
    <name type="scientific">Acinetobacter bohemicus ANC 3994</name>
    <dbReference type="NCBI Taxonomy" id="1217715"/>
    <lineage>
        <taxon>Bacteria</taxon>
        <taxon>Pseudomonadati</taxon>
        <taxon>Pseudomonadota</taxon>
        <taxon>Gammaproteobacteria</taxon>
        <taxon>Moraxellales</taxon>
        <taxon>Moraxellaceae</taxon>
        <taxon>Acinetobacter</taxon>
    </lineage>
</organism>
<dbReference type="Proteomes" id="UP000013086">
    <property type="component" value="Unassembled WGS sequence"/>
</dbReference>
<evidence type="ECO:0000313" key="2">
    <source>
        <dbReference type="Proteomes" id="UP000013086"/>
    </source>
</evidence>
<dbReference type="InterPro" id="IPR036322">
    <property type="entry name" value="WD40_repeat_dom_sf"/>
</dbReference>
<dbReference type="eggNOG" id="ENOG5031RBD">
    <property type="taxonomic scope" value="Bacteria"/>
</dbReference>
<name>N8QA20_9GAMM</name>
<dbReference type="Gene3D" id="2.120.10.10">
    <property type="match status" value="1"/>
</dbReference>